<dbReference type="EMBL" id="QCXX01000001">
    <property type="protein sequence ID" value="PUV26184.1"/>
    <property type="molecule type" value="Genomic_DNA"/>
</dbReference>
<feature type="chain" id="PRO_5016586987" evidence="1">
    <location>
        <begin position="24"/>
        <end position="198"/>
    </location>
</feature>
<evidence type="ECO:0000259" key="2">
    <source>
        <dbReference type="Pfam" id="PF13568"/>
    </source>
</evidence>
<dbReference type="Pfam" id="PF13568">
    <property type="entry name" value="OMP_b-brl_2"/>
    <property type="match status" value="1"/>
</dbReference>
<evidence type="ECO:0000313" key="3">
    <source>
        <dbReference type="EMBL" id="PUV26184.1"/>
    </source>
</evidence>
<dbReference type="SUPFAM" id="SSF56925">
    <property type="entry name" value="OMPA-like"/>
    <property type="match status" value="1"/>
</dbReference>
<protein>
    <submittedName>
        <fullName evidence="3">PorT family protein</fullName>
    </submittedName>
</protein>
<keyword evidence="1" id="KW-0732">Signal</keyword>
<sequence length="198" mass="22127">MNRKTILSCVVLFAMMLSKMVFAQEQPRIQIGIKGGSSLNKLNTELADLDDKYALGLHLGGMARVNFGSAYIQGEALFSKRKAALKPQGQTETKLKWNAIDIPVMVGYKFIQQQDMNLRVFAGAVYNYTLNDNLSPLKAIKEGVKHFDKSNIQFTGGLGVDIQKFSIDFRYERGFSDLSNSFKSKPQAFSIGVGYFLF</sequence>
<dbReference type="InterPro" id="IPR025665">
    <property type="entry name" value="Beta-barrel_OMP_2"/>
</dbReference>
<dbReference type="Proteomes" id="UP000250831">
    <property type="component" value="Unassembled WGS sequence"/>
</dbReference>
<feature type="signal peptide" evidence="1">
    <location>
        <begin position="1"/>
        <end position="23"/>
    </location>
</feature>
<reference evidence="3 4" key="1">
    <citation type="submission" date="2018-04" db="EMBL/GenBank/DDBJ databases">
        <title>Sphingobacterium sp. M46 Genome.</title>
        <authorList>
            <person name="Cheng J."/>
            <person name="Li Y."/>
        </authorList>
    </citation>
    <scope>NUCLEOTIDE SEQUENCE [LARGE SCALE GENOMIC DNA]</scope>
    <source>
        <strain evidence="3 4">M46</strain>
    </source>
</reference>
<dbReference type="RefSeq" id="WP_108632473.1">
    <property type="nucleotide sequence ID" value="NZ_QCXX01000001.1"/>
</dbReference>
<proteinExistence type="predicted"/>
<dbReference type="AlphaFoldDB" id="A0A363NZD6"/>
<feature type="domain" description="Outer membrane protein beta-barrel" evidence="2">
    <location>
        <begin position="22"/>
        <end position="179"/>
    </location>
</feature>
<comment type="caution">
    <text evidence="3">The sequence shown here is derived from an EMBL/GenBank/DDBJ whole genome shotgun (WGS) entry which is preliminary data.</text>
</comment>
<organism evidence="3 4">
    <name type="scientific">Sphingobacterium athyrii</name>
    <dbReference type="NCBI Taxonomy" id="2152717"/>
    <lineage>
        <taxon>Bacteria</taxon>
        <taxon>Pseudomonadati</taxon>
        <taxon>Bacteroidota</taxon>
        <taxon>Sphingobacteriia</taxon>
        <taxon>Sphingobacteriales</taxon>
        <taxon>Sphingobacteriaceae</taxon>
        <taxon>Sphingobacterium</taxon>
    </lineage>
</organism>
<dbReference type="OrthoDB" id="753334at2"/>
<keyword evidence="4" id="KW-1185">Reference proteome</keyword>
<gene>
    <name evidence="3" type="ORF">DCO56_04285</name>
</gene>
<evidence type="ECO:0000313" key="4">
    <source>
        <dbReference type="Proteomes" id="UP000250831"/>
    </source>
</evidence>
<name>A0A363NZD6_9SPHI</name>
<dbReference type="InterPro" id="IPR011250">
    <property type="entry name" value="OMP/PagP_B-barrel"/>
</dbReference>
<evidence type="ECO:0000256" key="1">
    <source>
        <dbReference type="SAM" id="SignalP"/>
    </source>
</evidence>
<accession>A0A363NZD6</accession>